<gene>
    <name evidence="2" type="ORF">TAV2_LOCUS7250</name>
</gene>
<sequence>MTGRTIMGRKTGCRPLNRWSRRNVQGMWKRSMIKKRTLANSYGFKKIMSPSSRIARMFNSEDAIPPEQEAQSFSDAKSTT</sequence>
<organism evidence="2 3">
    <name type="scientific">Thlaspi arvense</name>
    <name type="common">Field penny-cress</name>
    <dbReference type="NCBI Taxonomy" id="13288"/>
    <lineage>
        <taxon>Eukaryota</taxon>
        <taxon>Viridiplantae</taxon>
        <taxon>Streptophyta</taxon>
        <taxon>Embryophyta</taxon>
        <taxon>Tracheophyta</taxon>
        <taxon>Spermatophyta</taxon>
        <taxon>Magnoliopsida</taxon>
        <taxon>eudicotyledons</taxon>
        <taxon>Gunneridae</taxon>
        <taxon>Pentapetalae</taxon>
        <taxon>rosids</taxon>
        <taxon>malvids</taxon>
        <taxon>Brassicales</taxon>
        <taxon>Brassicaceae</taxon>
        <taxon>Thlaspideae</taxon>
        <taxon>Thlaspi</taxon>
    </lineage>
</organism>
<dbReference type="AlphaFoldDB" id="A0AAU9RLL7"/>
<dbReference type="Proteomes" id="UP000836841">
    <property type="component" value="Chromosome 2"/>
</dbReference>
<dbReference type="EMBL" id="OU466858">
    <property type="protein sequence ID" value="CAH2044614.1"/>
    <property type="molecule type" value="Genomic_DNA"/>
</dbReference>
<evidence type="ECO:0000313" key="3">
    <source>
        <dbReference type="Proteomes" id="UP000836841"/>
    </source>
</evidence>
<name>A0AAU9RLL7_THLAR</name>
<accession>A0AAU9RLL7</accession>
<proteinExistence type="predicted"/>
<feature type="region of interest" description="Disordered" evidence="1">
    <location>
        <begin position="61"/>
        <end position="80"/>
    </location>
</feature>
<evidence type="ECO:0000256" key="1">
    <source>
        <dbReference type="SAM" id="MobiDB-lite"/>
    </source>
</evidence>
<keyword evidence="3" id="KW-1185">Reference proteome</keyword>
<protein>
    <submittedName>
        <fullName evidence="2">Uncharacterized protein</fullName>
    </submittedName>
</protein>
<reference evidence="2 3" key="1">
    <citation type="submission" date="2022-03" db="EMBL/GenBank/DDBJ databases">
        <authorList>
            <person name="Nunn A."/>
            <person name="Chopra R."/>
            <person name="Nunn A."/>
            <person name="Contreras Garrido A."/>
        </authorList>
    </citation>
    <scope>NUCLEOTIDE SEQUENCE [LARGE SCALE GENOMIC DNA]</scope>
</reference>
<evidence type="ECO:0000313" key="2">
    <source>
        <dbReference type="EMBL" id="CAH2044614.1"/>
    </source>
</evidence>
<feature type="compositionally biased region" description="Polar residues" evidence="1">
    <location>
        <begin position="69"/>
        <end position="80"/>
    </location>
</feature>